<dbReference type="InterPro" id="IPR036388">
    <property type="entry name" value="WH-like_DNA-bd_sf"/>
</dbReference>
<accession>A0A9X6NN12</accession>
<evidence type="ECO:0008006" key="3">
    <source>
        <dbReference type="Google" id="ProtNLM"/>
    </source>
</evidence>
<dbReference type="GO" id="GO:0003676">
    <property type="term" value="F:nucleic acid binding"/>
    <property type="evidence" value="ECO:0007669"/>
    <property type="project" value="InterPro"/>
</dbReference>
<proteinExistence type="predicted"/>
<dbReference type="Gene3D" id="3.30.420.10">
    <property type="entry name" value="Ribonuclease H-like superfamily/Ribonuclease H"/>
    <property type="match status" value="1"/>
</dbReference>
<protein>
    <recommendedName>
        <fullName evidence="3">Tc1-like transposase DDE domain-containing protein</fullName>
    </recommendedName>
</protein>
<dbReference type="Proteomes" id="UP000192578">
    <property type="component" value="Unassembled WGS sequence"/>
</dbReference>
<dbReference type="PANTHER" id="PTHR46060:SF1">
    <property type="entry name" value="MARINER MOS1 TRANSPOSASE-LIKE PROTEIN"/>
    <property type="match status" value="1"/>
</dbReference>
<dbReference type="OrthoDB" id="10006939at2759"/>
<name>A0A9X6NN12_HYPEX</name>
<keyword evidence="2" id="KW-1185">Reference proteome</keyword>
<evidence type="ECO:0000313" key="2">
    <source>
        <dbReference type="Proteomes" id="UP000192578"/>
    </source>
</evidence>
<dbReference type="InterPro" id="IPR052709">
    <property type="entry name" value="Transposase-MT_Hybrid"/>
</dbReference>
<dbReference type="PANTHER" id="PTHR46060">
    <property type="entry name" value="MARINER MOS1 TRANSPOSASE-LIKE PROTEIN"/>
    <property type="match status" value="1"/>
</dbReference>
<dbReference type="EMBL" id="MTYJ01000278">
    <property type="protein sequence ID" value="OWA52644.1"/>
    <property type="molecule type" value="Genomic_DNA"/>
</dbReference>
<sequence>MAPKINFEIKGRILELYHFLRSSRKIQKNLAEKGIDVSQSTISRVIKSDKEANLIKKKPAKNVNNGGLPVIRTQQLIKKVAKMIDTPNPPTQREISCKLGVSTGTVSRVLKKNLGQTFRKKVTTHVLTRKQAQQRLDRGPYFLRCLSRRNLPRIVSLDEMYLDMNDFTCERKGYYASDDKPVPAEWKKKPRSGWPGKVMVCMGISWNGTTSLYFVPPKAKMNGRMFIDLVLKPMLKNDILRLYPGEEKKFILHMDSAGAHVKDTVVEWLQDQKIRFITKEEWMANSPDLSRWITA</sequence>
<reference evidence="2" key="1">
    <citation type="submission" date="2017-01" db="EMBL/GenBank/DDBJ databases">
        <title>Comparative genomics of anhydrobiosis in the tardigrade Hypsibius dujardini.</title>
        <authorList>
            <person name="Yoshida Y."/>
            <person name="Koutsovoulos G."/>
            <person name="Laetsch D."/>
            <person name="Stevens L."/>
            <person name="Kumar S."/>
            <person name="Horikawa D."/>
            <person name="Ishino K."/>
            <person name="Komine S."/>
            <person name="Tomita M."/>
            <person name="Blaxter M."/>
            <person name="Arakawa K."/>
        </authorList>
    </citation>
    <scope>NUCLEOTIDE SEQUENCE [LARGE SCALE GENOMIC DNA]</scope>
    <source>
        <strain evidence="2">Z151</strain>
    </source>
</reference>
<gene>
    <name evidence="1" type="ORF">BV898_17091</name>
</gene>
<organism evidence="1 2">
    <name type="scientific">Hypsibius exemplaris</name>
    <name type="common">Freshwater tardigrade</name>
    <dbReference type="NCBI Taxonomy" id="2072580"/>
    <lineage>
        <taxon>Eukaryota</taxon>
        <taxon>Metazoa</taxon>
        <taxon>Ecdysozoa</taxon>
        <taxon>Tardigrada</taxon>
        <taxon>Eutardigrada</taxon>
        <taxon>Parachela</taxon>
        <taxon>Hypsibioidea</taxon>
        <taxon>Hypsibiidae</taxon>
        <taxon>Hypsibius</taxon>
    </lineage>
</organism>
<evidence type="ECO:0000313" key="1">
    <source>
        <dbReference type="EMBL" id="OWA52644.1"/>
    </source>
</evidence>
<dbReference type="InterPro" id="IPR036397">
    <property type="entry name" value="RNaseH_sf"/>
</dbReference>
<comment type="caution">
    <text evidence="1">The sequence shown here is derived from an EMBL/GenBank/DDBJ whole genome shotgun (WGS) entry which is preliminary data.</text>
</comment>
<dbReference type="Gene3D" id="1.10.10.10">
    <property type="entry name" value="Winged helix-like DNA-binding domain superfamily/Winged helix DNA-binding domain"/>
    <property type="match status" value="1"/>
</dbReference>
<dbReference type="AlphaFoldDB" id="A0A9X6NN12"/>